<accession>A0A2I0JPG3</accession>
<reference evidence="3 4" key="1">
    <citation type="submission" date="2017-11" db="EMBL/GenBank/DDBJ databases">
        <title>De-novo sequencing of pomegranate (Punica granatum L.) genome.</title>
        <authorList>
            <person name="Akparov Z."/>
            <person name="Amiraslanov A."/>
            <person name="Hajiyeva S."/>
            <person name="Abbasov M."/>
            <person name="Kaur K."/>
            <person name="Hamwieh A."/>
            <person name="Solovyev V."/>
            <person name="Salamov A."/>
            <person name="Braich B."/>
            <person name="Kosarev P."/>
            <person name="Mahmoud A."/>
            <person name="Hajiyev E."/>
            <person name="Babayeva S."/>
            <person name="Izzatullayeva V."/>
            <person name="Mammadov A."/>
            <person name="Mammadov A."/>
            <person name="Sharifova S."/>
            <person name="Ojaghi J."/>
            <person name="Eynullazada K."/>
            <person name="Bayramov B."/>
            <person name="Abdulazimova A."/>
            <person name="Shahmuradov I."/>
        </authorList>
    </citation>
    <scope>NUCLEOTIDE SEQUENCE [LARGE SCALE GENOMIC DNA]</scope>
    <source>
        <strain evidence="4">cv. AG2017</strain>
        <tissue evidence="3">Leaf</tissue>
    </source>
</reference>
<feature type="signal peptide" evidence="2">
    <location>
        <begin position="1"/>
        <end position="29"/>
    </location>
</feature>
<evidence type="ECO:0000256" key="1">
    <source>
        <dbReference type="SAM" id="MobiDB-lite"/>
    </source>
</evidence>
<sequence>MRDGTVKIKLDHWWVGFGLFWLAQTRMEATDPTGHCLNPTGAPRKIKRVQAFLVGFCGGSRLFSIARNPSRWWWWSLFGSKGLGSTRIAMQKWCNGGSRRLLVAKSVAHGSEGTPGGDCGGRLEEKASGQPDLQRKARTVRKIELTRQWG</sequence>
<keyword evidence="2" id="KW-0732">Signal</keyword>
<dbReference type="Proteomes" id="UP000233551">
    <property type="component" value="Unassembled WGS sequence"/>
</dbReference>
<keyword evidence="4" id="KW-1185">Reference proteome</keyword>
<feature type="region of interest" description="Disordered" evidence="1">
    <location>
        <begin position="109"/>
        <end position="135"/>
    </location>
</feature>
<organism evidence="3 4">
    <name type="scientific">Punica granatum</name>
    <name type="common">Pomegranate</name>
    <dbReference type="NCBI Taxonomy" id="22663"/>
    <lineage>
        <taxon>Eukaryota</taxon>
        <taxon>Viridiplantae</taxon>
        <taxon>Streptophyta</taxon>
        <taxon>Embryophyta</taxon>
        <taxon>Tracheophyta</taxon>
        <taxon>Spermatophyta</taxon>
        <taxon>Magnoliopsida</taxon>
        <taxon>eudicotyledons</taxon>
        <taxon>Gunneridae</taxon>
        <taxon>Pentapetalae</taxon>
        <taxon>rosids</taxon>
        <taxon>malvids</taxon>
        <taxon>Myrtales</taxon>
        <taxon>Lythraceae</taxon>
        <taxon>Punica</taxon>
    </lineage>
</organism>
<protein>
    <submittedName>
        <fullName evidence="3">Uncharacterized protein</fullName>
    </submittedName>
</protein>
<evidence type="ECO:0000313" key="3">
    <source>
        <dbReference type="EMBL" id="PKI58141.1"/>
    </source>
</evidence>
<evidence type="ECO:0000313" key="4">
    <source>
        <dbReference type="Proteomes" id="UP000233551"/>
    </source>
</evidence>
<dbReference type="EMBL" id="PGOL01001437">
    <property type="protein sequence ID" value="PKI58141.1"/>
    <property type="molecule type" value="Genomic_DNA"/>
</dbReference>
<feature type="chain" id="PRO_5014154222" evidence="2">
    <location>
        <begin position="30"/>
        <end position="150"/>
    </location>
</feature>
<gene>
    <name evidence="3" type="ORF">CRG98_021471</name>
</gene>
<dbReference type="AlphaFoldDB" id="A0A2I0JPG3"/>
<evidence type="ECO:0000256" key="2">
    <source>
        <dbReference type="SAM" id="SignalP"/>
    </source>
</evidence>
<proteinExistence type="predicted"/>
<comment type="caution">
    <text evidence="3">The sequence shown here is derived from an EMBL/GenBank/DDBJ whole genome shotgun (WGS) entry which is preliminary data.</text>
</comment>
<name>A0A2I0JPG3_PUNGR</name>